<sequence>MLIIGHRFNDKGKFVFIVSESGYDPKEITAEEMLSLDPELIEIYQIFGMNKRENLITCEPLQPKLTSMIFDYLDVGHDIAAMEIMEAAIKAKRELPMILTPPINGTYRSKSSQYIFDGCEMAQRILKSALEVFGPLAFRGLWSTFEIQSKRYNYNKRNSEEEAELVEIKCVLDEYFDLWDFVKKSFTIDPSENEMKRKCRNMVLEILICIMEKDVQMRIDHQMLFSTETYWISKENYEELGECIFLSTIPKDDFGNRTRLGPYLDILFDVFQETKDYEINQVFYMESIDMAGRLLNICGIAYIVAKLIILSYCDQLVDTSSMIQQSYQRINRLDNDAFSNILQVISCTTFLSEICDRILIDSDFSLADEEYKYLRRIPGFRLDKMFHLFMKSRPLNMEYMSDIYRHVLVIIWRYRCYLGESTMRYSSLSDDTISKVISGISKRHCREAAIRGPPFVRKWGVHVKGMMDEVCGLRPLTPKEKETKQKIEWAIELAMLNLMSDNTQYGLL</sequence>
<evidence type="ECO:0000313" key="2">
    <source>
        <dbReference type="Proteomes" id="UP000077315"/>
    </source>
</evidence>
<evidence type="ECO:0000313" key="1">
    <source>
        <dbReference type="EMBL" id="OAD76708.1"/>
    </source>
</evidence>
<dbReference type="InParanoid" id="A0A167NVQ9"/>
<gene>
    <name evidence="1" type="ORF">PHYBLDRAFT_63085</name>
</gene>
<accession>A0A167NVQ9</accession>
<dbReference type="VEuPathDB" id="FungiDB:PHYBLDRAFT_63085"/>
<dbReference type="Proteomes" id="UP000077315">
    <property type="component" value="Unassembled WGS sequence"/>
</dbReference>
<dbReference type="RefSeq" id="XP_018294748.1">
    <property type="nucleotide sequence ID" value="XM_018441069.1"/>
</dbReference>
<proteinExistence type="predicted"/>
<protein>
    <submittedName>
        <fullName evidence="1">Uncharacterized protein</fullName>
    </submittedName>
</protein>
<dbReference type="OrthoDB" id="2263392at2759"/>
<dbReference type="EMBL" id="KV440975">
    <property type="protein sequence ID" value="OAD76708.1"/>
    <property type="molecule type" value="Genomic_DNA"/>
</dbReference>
<dbReference type="AlphaFoldDB" id="A0A167NVQ9"/>
<keyword evidence="2" id="KW-1185">Reference proteome</keyword>
<reference evidence="2" key="1">
    <citation type="submission" date="2015-06" db="EMBL/GenBank/DDBJ databases">
        <title>Expansion of signal transduction pathways in fungi by whole-genome duplication.</title>
        <authorList>
            <consortium name="DOE Joint Genome Institute"/>
            <person name="Corrochano L.M."/>
            <person name="Kuo A."/>
            <person name="Marcet-Houben M."/>
            <person name="Polaino S."/>
            <person name="Salamov A."/>
            <person name="Villalobos J.M."/>
            <person name="Alvarez M.I."/>
            <person name="Avalos J."/>
            <person name="Benito E.P."/>
            <person name="Benoit I."/>
            <person name="Burger G."/>
            <person name="Camino L.P."/>
            <person name="Canovas D."/>
            <person name="Cerda-Olmedo E."/>
            <person name="Cheng J.-F."/>
            <person name="Dominguez A."/>
            <person name="Elias M."/>
            <person name="Eslava A.P."/>
            <person name="Glaser F."/>
            <person name="Grimwood J."/>
            <person name="Gutierrez G."/>
            <person name="Heitman J."/>
            <person name="Henrissat B."/>
            <person name="Iturriaga E.A."/>
            <person name="Lang B.F."/>
            <person name="Lavin J.L."/>
            <person name="Lee S."/>
            <person name="Li W."/>
            <person name="Lindquist E."/>
            <person name="Lopez-Garcia S."/>
            <person name="Luque E.M."/>
            <person name="Marcos A.T."/>
            <person name="Martin J."/>
            <person name="McCluskey K."/>
            <person name="Medina H.R."/>
            <person name="Miralles-Duran A."/>
            <person name="Miyazaki A."/>
            <person name="Munoz-Torres E."/>
            <person name="Oguiza J.A."/>
            <person name="Ohm R."/>
            <person name="Olmedo M."/>
            <person name="Orejas M."/>
            <person name="Ortiz-Castellanos L."/>
            <person name="Pisabarro A.G."/>
            <person name="Rodriguez-Romero J."/>
            <person name="Ruiz-Herrera J."/>
            <person name="Ruiz-Vazquez R."/>
            <person name="Sanz C."/>
            <person name="Schackwitz W."/>
            <person name="Schmutz J."/>
            <person name="Shahriari M."/>
            <person name="Shelest E."/>
            <person name="Silva-Franco F."/>
            <person name="Soanes D."/>
            <person name="Syed K."/>
            <person name="Tagua V.G."/>
            <person name="Talbot N.J."/>
            <person name="Thon M."/>
            <person name="De vries R.P."/>
            <person name="Wiebenga A."/>
            <person name="Yadav J.S."/>
            <person name="Braun E.L."/>
            <person name="Baker S."/>
            <person name="Garre V."/>
            <person name="Horwitz B."/>
            <person name="Torres-Martinez S."/>
            <person name="Idnurm A."/>
            <person name="Herrera-Estrella A."/>
            <person name="Gabaldon T."/>
            <person name="Grigoriev I.V."/>
        </authorList>
    </citation>
    <scope>NUCLEOTIDE SEQUENCE [LARGE SCALE GENOMIC DNA]</scope>
    <source>
        <strain evidence="2">NRRL 1555(-)</strain>
    </source>
</reference>
<organism evidence="1 2">
    <name type="scientific">Phycomyces blakesleeanus (strain ATCC 8743b / DSM 1359 / FGSC 10004 / NBRC 33097 / NRRL 1555)</name>
    <dbReference type="NCBI Taxonomy" id="763407"/>
    <lineage>
        <taxon>Eukaryota</taxon>
        <taxon>Fungi</taxon>
        <taxon>Fungi incertae sedis</taxon>
        <taxon>Mucoromycota</taxon>
        <taxon>Mucoromycotina</taxon>
        <taxon>Mucoromycetes</taxon>
        <taxon>Mucorales</taxon>
        <taxon>Phycomycetaceae</taxon>
        <taxon>Phycomyces</taxon>
    </lineage>
</organism>
<dbReference type="GeneID" id="29001975"/>
<name>A0A167NVQ9_PHYB8</name>